<dbReference type="EMBL" id="BAABKQ010000001">
    <property type="protein sequence ID" value="GAA4803169.1"/>
    <property type="molecule type" value="Genomic_DNA"/>
</dbReference>
<evidence type="ECO:0000259" key="2">
    <source>
        <dbReference type="Pfam" id="PF13556"/>
    </source>
</evidence>
<comment type="caution">
    <text evidence="4">The sequence shown here is derived from an EMBL/GenBank/DDBJ whole genome shotgun (WGS) entry which is preliminary data.</text>
</comment>
<name>A0ABP9C566_9ACTN</name>
<dbReference type="PANTHER" id="PTHR33744">
    <property type="entry name" value="CARBOHYDRATE DIACID REGULATOR"/>
    <property type="match status" value="1"/>
</dbReference>
<proteinExistence type="inferred from homology"/>
<dbReference type="Pfam" id="PF13556">
    <property type="entry name" value="HTH_30"/>
    <property type="match status" value="1"/>
</dbReference>
<dbReference type="Pfam" id="PF17853">
    <property type="entry name" value="GGDEF_2"/>
    <property type="match status" value="1"/>
</dbReference>
<dbReference type="InterPro" id="IPR041522">
    <property type="entry name" value="CdaR_GGDEF"/>
</dbReference>
<evidence type="ECO:0000259" key="3">
    <source>
        <dbReference type="Pfam" id="PF17853"/>
    </source>
</evidence>
<accession>A0ABP9C566</accession>
<evidence type="ECO:0000313" key="5">
    <source>
        <dbReference type="Proteomes" id="UP001500839"/>
    </source>
</evidence>
<organism evidence="4 5">
    <name type="scientific">Tomitella cavernea</name>
    <dbReference type="NCBI Taxonomy" id="1387982"/>
    <lineage>
        <taxon>Bacteria</taxon>
        <taxon>Bacillati</taxon>
        <taxon>Actinomycetota</taxon>
        <taxon>Actinomycetes</taxon>
        <taxon>Mycobacteriales</taxon>
        <taxon>Tomitella</taxon>
    </lineage>
</organism>
<dbReference type="InterPro" id="IPR025736">
    <property type="entry name" value="PucR_C-HTH_dom"/>
</dbReference>
<feature type="domain" description="PucR C-terminal helix-turn-helix" evidence="2">
    <location>
        <begin position="346"/>
        <end position="400"/>
    </location>
</feature>
<evidence type="ECO:0000256" key="1">
    <source>
        <dbReference type="ARBA" id="ARBA00006754"/>
    </source>
</evidence>
<protein>
    <submittedName>
        <fullName evidence="4">PucR family transcriptional regulator</fullName>
    </submittedName>
</protein>
<evidence type="ECO:0000313" key="4">
    <source>
        <dbReference type="EMBL" id="GAA4803169.1"/>
    </source>
</evidence>
<comment type="similarity">
    <text evidence="1">Belongs to the CdaR family.</text>
</comment>
<dbReference type="InterPro" id="IPR051448">
    <property type="entry name" value="CdaR-like_regulators"/>
</dbReference>
<sequence length="409" mass="44372">MVGTMPWPTPSPRVQELIRQGAGIALNVPEEWMADLDTVTLSGAARSRIADDPALAEATRRTNRANLLTWAAANVRAPGEPVVAQVDDAQIGVARDMVRRGLDEAALDAYRAGQSVAWRYWMKIAFALTRDPAELEELLDVTSQSISAFVDDVVTALATRMRSERAELTRGSQAERREVIALLLDGAPITRERAESRLGYALERTHHAAVVWSKGPDPDVTTVDHVAEVLARPTGGAPSLMVSAGSGTRWVWSQAAPDLAAVEAAADAAPDVRVALAGPAHGVTGFRRAHLDALTAQRMLARLGSHRRVAHYDAIALVALATEDSERAARFVSRTLGGLEHADDTLRETVLTYVRSQSNATRAAESLYTHRNTLLRRLERAEDVLPRPLADNPIDVAVALDIVRWRARG</sequence>
<reference evidence="5" key="1">
    <citation type="journal article" date="2019" name="Int. J. Syst. Evol. Microbiol.">
        <title>The Global Catalogue of Microorganisms (GCM) 10K type strain sequencing project: providing services to taxonomists for standard genome sequencing and annotation.</title>
        <authorList>
            <consortium name="The Broad Institute Genomics Platform"/>
            <consortium name="The Broad Institute Genome Sequencing Center for Infectious Disease"/>
            <person name="Wu L."/>
            <person name="Ma J."/>
        </authorList>
    </citation>
    <scope>NUCLEOTIDE SEQUENCE [LARGE SCALE GENOMIC DNA]</scope>
    <source>
        <strain evidence="5">JCM 18542</strain>
    </source>
</reference>
<dbReference type="InterPro" id="IPR042070">
    <property type="entry name" value="PucR_C-HTH_sf"/>
</dbReference>
<dbReference type="Proteomes" id="UP001500839">
    <property type="component" value="Unassembled WGS sequence"/>
</dbReference>
<gene>
    <name evidence="4" type="ORF">GCM10023353_01660</name>
</gene>
<keyword evidence="5" id="KW-1185">Reference proteome</keyword>
<feature type="domain" description="CdaR GGDEF-like" evidence="3">
    <location>
        <begin position="191"/>
        <end position="299"/>
    </location>
</feature>
<dbReference type="Gene3D" id="1.10.10.2840">
    <property type="entry name" value="PucR C-terminal helix-turn-helix domain"/>
    <property type="match status" value="1"/>
</dbReference>
<dbReference type="PANTHER" id="PTHR33744:SF1">
    <property type="entry name" value="DNA-BINDING TRANSCRIPTIONAL ACTIVATOR ADER"/>
    <property type="match status" value="1"/>
</dbReference>